<dbReference type="GeneID" id="25364319"/>
<dbReference type="OMA" id="DNWRCPI"/>
<dbReference type="Proteomes" id="UP000030641">
    <property type="component" value="Unassembled WGS sequence"/>
</dbReference>
<dbReference type="InterPro" id="IPR013083">
    <property type="entry name" value="Znf_RING/FYVE/PHD"/>
</dbReference>
<dbReference type="PROSITE" id="PS51044">
    <property type="entry name" value="ZF_SP_RING"/>
    <property type="match status" value="1"/>
</dbReference>
<feature type="compositionally biased region" description="Polar residues" evidence="5">
    <location>
        <begin position="110"/>
        <end position="120"/>
    </location>
</feature>
<dbReference type="EMBL" id="KL584764">
    <property type="protein sequence ID" value="KEQ93906.1"/>
    <property type="molecule type" value="Genomic_DNA"/>
</dbReference>
<protein>
    <recommendedName>
        <fullName evidence="6">SP-RING-type domain-containing protein</fullName>
    </recommendedName>
</protein>
<feature type="domain" description="SP-RING-type" evidence="6">
    <location>
        <begin position="777"/>
        <end position="872"/>
    </location>
</feature>
<keyword evidence="8" id="KW-1185">Reference proteome</keyword>
<reference evidence="7 8" key="1">
    <citation type="journal article" date="2014" name="BMC Genomics">
        <title>Genome sequencing of four Aureobasidium pullulans varieties: biotechnological potential, stress tolerance, and description of new species.</title>
        <authorList>
            <person name="Gostin Ar C."/>
            <person name="Ohm R.A."/>
            <person name="Kogej T."/>
            <person name="Sonjak S."/>
            <person name="Turk M."/>
            <person name="Zajc J."/>
            <person name="Zalar P."/>
            <person name="Grube M."/>
            <person name="Sun H."/>
            <person name="Han J."/>
            <person name="Sharma A."/>
            <person name="Chiniquy J."/>
            <person name="Ngan C.Y."/>
            <person name="Lipzen A."/>
            <person name="Barry K."/>
            <person name="Grigoriev I.V."/>
            <person name="Gunde-Cimerman N."/>
        </authorList>
    </citation>
    <scope>NUCLEOTIDE SEQUENCE [LARGE SCALE GENOMIC DNA]</scope>
    <source>
        <strain evidence="7 8">EXF-2481</strain>
    </source>
</reference>
<evidence type="ECO:0000259" key="6">
    <source>
        <dbReference type="PROSITE" id="PS51044"/>
    </source>
</evidence>
<evidence type="ECO:0000313" key="8">
    <source>
        <dbReference type="Proteomes" id="UP000030641"/>
    </source>
</evidence>
<dbReference type="InParanoid" id="A0A074Z4I2"/>
<dbReference type="InterPro" id="IPR004181">
    <property type="entry name" value="Znf_MIZ"/>
</dbReference>
<dbReference type="RefSeq" id="XP_013342295.1">
    <property type="nucleotide sequence ID" value="XM_013486841.1"/>
</dbReference>
<feature type="region of interest" description="Disordered" evidence="5">
    <location>
        <begin position="888"/>
        <end position="910"/>
    </location>
</feature>
<keyword evidence="1" id="KW-0479">Metal-binding</keyword>
<keyword evidence="3" id="KW-0862">Zinc</keyword>
<evidence type="ECO:0000256" key="4">
    <source>
        <dbReference type="PROSITE-ProRule" id="PRU00452"/>
    </source>
</evidence>
<keyword evidence="2 4" id="KW-0863">Zinc-finger</keyword>
<dbReference type="STRING" id="1043005.A0A074Z4I2"/>
<dbReference type="PANTHER" id="PTHR10782">
    <property type="entry name" value="ZINC FINGER MIZ DOMAIN-CONTAINING PROTEIN"/>
    <property type="match status" value="1"/>
</dbReference>
<feature type="region of interest" description="Disordered" evidence="5">
    <location>
        <begin position="516"/>
        <end position="565"/>
    </location>
</feature>
<evidence type="ECO:0000313" key="7">
    <source>
        <dbReference type="EMBL" id="KEQ93906.1"/>
    </source>
</evidence>
<dbReference type="GO" id="GO:0061665">
    <property type="term" value="F:SUMO ligase activity"/>
    <property type="evidence" value="ECO:0007669"/>
    <property type="project" value="TreeGrafter"/>
</dbReference>
<dbReference type="AlphaFoldDB" id="A0A074Z4I2"/>
<organism evidence="7 8">
    <name type="scientific">Aureobasidium subglaciale (strain EXF-2481)</name>
    <name type="common">Aureobasidium pullulans var. subglaciale</name>
    <dbReference type="NCBI Taxonomy" id="1043005"/>
    <lineage>
        <taxon>Eukaryota</taxon>
        <taxon>Fungi</taxon>
        <taxon>Dikarya</taxon>
        <taxon>Ascomycota</taxon>
        <taxon>Pezizomycotina</taxon>
        <taxon>Dothideomycetes</taxon>
        <taxon>Dothideomycetidae</taxon>
        <taxon>Dothideales</taxon>
        <taxon>Saccotheciaceae</taxon>
        <taxon>Aureobasidium</taxon>
    </lineage>
</organism>
<feature type="compositionally biased region" description="Acidic residues" evidence="5">
    <location>
        <begin position="896"/>
        <end position="905"/>
    </location>
</feature>
<dbReference type="Gene3D" id="3.30.40.10">
    <property type="entry name" value="Zinc/RING finger domain, C3HC4 (zinc finger)"/>
    <property type="match status" value="1"/>
</dbReference>
<dbReference type="PANTHER" id="PTHR10782:SF4">
    <property type="entry name" value="TONALLI, ISOFORM E"/>
    <property type="match status" value="1"/>
</dbReference>
<evidence type="ECO:0000256" key="1">
    <source>
        <dbReference type="ARBA" id="ARBA00022723"/>
    </source>
</evidence>
<feature type="compositionally biased region" description="Polar residues" evidence="5">
    <location>
        <begin position="532"/>
        <end position="547"/>
    </location>
</feature>
<evidence type="ECO:0000256" key="3">
    <source>
        <dbReference type="ARBA" id="ARBA00022833"/>
    </source>
</evidence>
<dbReference type="HOGENOM" id="CLU_316635_0_0_1"/>
<feature type="region of interest" description="Disordered" evidence="5">
    <location>
        <begin position="387"/>
        <end position="417"/>
    </location>
</feature>
<sequence>MQQSSVLSQPPLKASGKHVQRQLAIVTDTLAYEYPVQVQHSATADASARPNCLPSPAPSDHHDKSPSLHAVHQPPPMPNVHQSPTIPRIATAHQSPSIPTVRISKKRHASATSSLANTPTVLRRSVSSSQPPPPPNAALPFGPQWSAVFQADECTRRLSAFASAHAHLNDADLERLGTLYDATIQNDWYFIILLMLLACHFLNSPSLASLRLPQHSLPMFARLLGEQCEGSRLSPEVQLFISTFPKPLDELSFCLTEQSFTTAIRHITACLHQITLNLDRVLSQCRQAETLPTVHDLIEGLGIRSLLFQRATFRFLLRNTWGSDSGPLAELAMREFMDEQQRFGVEGGQSPDVRSRQQSVYRNIFRQHKCSTTAPPIQQSTVASGISAPYNATPLQPHPSPRHFQPPRQAQMPAPAPNGAQLQATQMNTQMRIQMQMQAQMQMRARAQAQAQPVQPPQPALFQSQPQAASLPLPTSAYFQNNGVPSPAHTAMPYQGITTSRDLTQMQALMMYSRQIQPPQHPQHPQHPGLPSSPSLATQRSRPQRFTQPPRLFFPGPNASVAQPAHPDYRKSALHQAHMRSPILVPKDASVRGTSNDHYRCVTGFGLQPHRLTTDPIQEIPFHLTPDVFAHLLKVKVSIDGDPPSGESYTNSIMLRLRCCEVSPLEPLPAENKWAQLDGSWPIQAYFAVNQNPLEPRRKLHHGKCLPIDITHHVSIGTNKLVVRINRLKHDKSAFNYAVAVEIVGFMTRDSIKEACMNRLVPSEQILASINKSLASDDDDCIMQSNFTLHLFEPFSNAKIFDTPVRSKDCLHKQAFDLDVFLETRLEPSTKLSNDRISKVDSWKCPICRADSRPQSLIVDGFLVGVRESLAAKALLNTRSIIIESDGSWSPVQESHDEEETEDEAAPAPKKNIEIILIDDD</sequence>
<name>A0A074Z4I2_AURSE</name>
<evidence type="ECO:0000256" key="2">
    <source>
        <dbReference type="ARBA" id="ARBA00022771"/>
    </source>
</evidence>
<dbReference type="GO" id="GO:0016925">
    <property type="term" value="P:protein sumoylation"/>
    <property type="evidence" value="ECO:0007669"/>
    <property type="project" value="TreeGrafter"/>
</dbReference>
<evidence type="ECO:0000256" key="5">
    <source>
        <dbReference type="SAM" id="MobiDB-lite"/>
    </source>
</evidence>
<feature type="region of interest" description="Disordered" evidence="5">
    <location>
        <begin position="41"/>
        <end position="141"/>
    </location>
</feature>
<proteinExistence type="predicted"/>
<dbReference type="GO" id="GO:0000785">
    <property type="term" value="C:chromatin"/>
    <property type="evidence" value="ECO:0007669"/>
    <property type="project" value="TreeGrafter"/>
</dbReference>
<dbReference type="OrthoDB" id="27975at2759"/>
<accession>A0A074Z4I2</accession>
<gene>
    <name evidence="7" type="ORF">AUEXF2481DRAFT_30978</name>
</gene>
<dbReference type="GO" id="GO:0008270">
    <property type="term" value="F:zinc ion binding"/>
    <property type="evidence" value="ECO:0007669"/>
    <property type="project" value="UniProtKB-KW"/>
</dbReference>